<feature type="domain" description="HIT" evidence="4">
    <location>
        <begin position="6"/>
        <end position="109"/>
    </location>
</feature>
<dbReference type="InterPro" id="IPR036265">
    <property type="entry name" value="HIT-like_sf"/>
</dbReference>
<protein>
    <submittedName>
        <fullName evidence="5">Histidine triad (HIT) family protein</fullName>
    </submittedName>
</protein>
<evidence type="ECO:0000259" key="4">
    <source>
        <dbReference type="PROSITE" id="PS51084"/>
    </source>
</evidence>
<dbReference type="InterPro" id="IPR011146">
    <property type="entry name" value="HIT-like"/>
</dbReference>
<dbReference type="PRINTS" id="PR00332">
    <property type="entry name" value="HISTRIAD"/>
</dbReference>
<evidence type="ECO:0000313" key="5">
    <source>
        <dbReference type="EMBL" id="TCO12524.1"/>
    </source>
</evidence>
<proteinExistence type="predicted"/>
<keyword evidence="6" id="KW-1185">Reference proteome</keyword>
<dbReference type="OrthoDB" id="9784774at2"/>
<feature type="short sequence motif" description="Histidine triad motif" evidence="2 3">
    <location>
        <begin position="93"/>
        <end position="97"/>
    </location>
</feature>
<dbReference type="Gene3D" id="3.30.428.10">
    <property type="entry name" value="HIT-like"/>
    <property type="match status" value="1"/>
</dbReference>
<dbReference type="GO" id="GO:0009117">
    <property type="term" value="P:nucleotide metabolic process"/>
    <property type="evidence" value="ECO:0007669"/>
    <property type="project" value="TreeGrafter"/>
</dbReference>
<dbReference type="PANTHER" id="PTHR46648:SF1">
    <property type="entry name" value="ADENOSINE 5'-MONOPHOSPHORAMIDASE HNT1"/>
    <property type="match status" value="1"/>
</dbReference>
<evidence type="ECO:0000256" key="2">
    <source>
        <dbReference type="PIRSR" id="PIRSR601310-3"/>
    </source>
</evidence>
<evidence type="ECO:0000256" key="1">
    <source>
        <dbReference type="PIRSR" id="PIRSR601310-1"/>
    </source>
</evidence>
<organism evidence="5 6">
    <name type="scientific">Camelimonas lactis</name>
    <dbReference type="NCBI Taxonomy" id="659006"/>
    <lineage>
        <taxon>Bacteria</taxon>
        <taxon>Pseudomonadati</taxon>
        <taxon>Pseudomonadota</taxon>
        <taxon>Alphaproteobacteria</taxon>
        <taxon>Hyphomicrobiales</taxon>
        <taxon>Chelatococcaceae</taxon>
        <taxon>Camelimonas</taxon>
    </lineage>
</organism>
<dbReference type="PROSITE" id="PS51084">
    <property type="entry name" value="HIT_2"/>
    <property type="match status" value="1"/>
</dbReference>
<name>A0A4R2GR80_9HYPH</name>
<evidence type="ECO:0000256" key="3">
    <source>
        <dbReference type="PROSITE-ProRule" id="PRU00464"/>
    </source>
</evidence>
<comment type="caution">
    <text evidence="5">The sequence shown here is derived from an EMBL/GenBank/DDBJ whole genome shotgun (WGS) entry which is preliminary data.</text>
</comment>
<dbReference type="Pfam" id="PF01230">
    <property type="entry name" value="HIT"/>
    <property type="match status" value="1"/>
</dbReference>
<dbReference type="PANTHER" id="PTHR46648">
    <property type="entry name" value="HIT FAMILY PROTEIN 1"/>
    <property type="match status" value="1"/>
</dbReference>
<feature type="active site" description="Tele-AMP-histidine intermediate" evidence="1">
    <location>
        <position position="95"/>
    </location>
</feature>
<reference evidence="5 6" key="1">
    <citation type="submission" date="2019-03" db="EMBL/GenBank/DDBJ databases">
        <title>Genomic Encyclopedia of Type Strains, Phase IV (KMG-IV): sequencing the most valuable type-strain genomes for metagenomic binning, comparative biology and taxonomic classification.</title>
        <authorList>
            <person name="Goeker M."/>
        </authorList>
    </citation>
    <scope>NUCLEOTIDE SEQUENCE [LARGE SCALE GENOMIC DNA]</scope>
    <source>
        <strain evidence="5 6">DSM 22958</strain>
    </source>
</reference>
<dbReference type="AlphaFoldDB" id="A0A4R2GR80"/>
<sequence length="145" mass="15959">MSNGCLFCAITAGTIPAQIVCESENLVAFLDIQPVREGHTLIVPRRHYPFFDDMPPELAAEVVAMGQKIARAQKALYGVARAGFLFTGVDVPHVHAHVVPMHETTDLTSRRYIAEEKLTFRPTPRATPEELRAAGEKLRAVLNPA</sequence>
<accession>A0A4R2GR80</accession>
<evidence type="ECO:0000313" key="6">
    <source>
        <dbReference type="Proteomes" id="UP000294881"/>
    </source>
</evidence>
<dbReference type="SUPFAM" id="SSF54197">
    <property type="entry name" value="HIT-like"/>
    <property type="match status" value="1"/>
</dbReference>
<dbReference type="RefSeq" id="WP_132007814.1">
    <property type="nucleotide sequence ID" value="NZ_JBHUNN010000002.1"/>
</dbReference>
<dbReference type="EMBL" id="SLWL01000009">
    <property type="protein sequence ID" value="TCO12524.1"/>
    <property type="molecule type" value="Genomic_DNA"/>
</dbReference>
<dbReference type="GO" id="GO:0003824">
    <property type="term" value="F:catalytic activity"/>
    <property type="evidence" value="ECO:0007669"/>
    <property type="project" value="InterPro"/>
</dbReference>
<gene>
    <name evidence="5" type="ORF">EV666_109173</name>
</gene>
<dbReference type="Proteomes" id="UP000294881">
    <property type="component" value="Unassembled WGS sequence"/>
</dbReference>
<dbReference type="InterPro" id="IPR001310">
    <property type="entry name" value="Histidine_triad_HIT"/>
</dbReference>